<dbReference type="AlphaFoldDB" id="A0A2J5HRU9"/>
<evidence type="ECO:0000313" key="2">
    <source>
        <dbReference type="Proteomes" id="UP000235023"/>
    </source>
</evidence>
<reference evidence="2" key="1">
    <citation type="submission" date="2017-12" db="EMBL/GenBank/DDBJ databases">
        <authorList>
            <consortium name="DOE Joint Genome Institute"/>
            <person name="Mondo S.J."/>
            <person name="Kjaerbolling I."/>
            <person name="Vesth T.C."/>
            <person name="Frisvad J.C."/>
            <person name="Nybo J.L."/>
            <person name="Theobald S."/>
            <person name="Kuo A."/>
            <person name="Bowyer P."/>
            <person name="Matsuda Y."/>
            <person name="Lyhne E.K."/>
            <person name="Kogle M.E."/>
            <person name="Clum A."/>
            <person name="Lipzen A."/>
            <person name="Salamov A."/>
            <person name="Ngan C.Y."/>
            <person name="Daum C."/>
            <person name="Chiniquy J."/>
            <person name="Barry K."/>
            <person name="LaButti K."/>
            <person name="Haridas S."/>
            <person name="Simmons B.A."/>
            <person name="Magnuson J.K."/>
            <person name="Mortensen U.H."/>
            <person name="Larsen T.O."/>
            <person name="Grigoriev I.V."/>
            <person name="Baker S.E."/>
            <person name="Andersen M.R."/>
            <person name="Nordberg H.P."/>
            <person name="Cantor M.N."/>
            <person name="Hua S.X."/>
        </authorList>
    </citation>
    <scope>NUCLEOTIDE SEQUENCE [LARGE SCALE GENOMIC DNA]</scope>
    <source>
        <strain evidence="2">IBT 19404</strain>
    </source>
</reference>
<dbReference type="GO" id="GO:0005576">
    <property type="term" value="C:extracellular region"/>
    <property type="evidence" value="ECO:0007669"/>
    <property type="project" value="TreeGrafter"/>
</dbReference>
<protein>
    <recommendedName>
        <fullName evidence="3">Hydrophobic surface binding protein A-domain-containing protein</fullName>
    </recommendedName>
</protein>
<dbReference type="Proteomes" id="UP000235023">
    <property type="component" value="Unassembled WGS sequence"/>
</dbReference>
<dbReference type="Pfam" id="PF12296">
    <property type="entry name" value="HsbA"/>
    <property type="match status" value="1"/>
</dbReference>
<dbReference type="PANTHER" id="PTHR38123:SF1">
    <property type="entry name" value="HYDROPHOBIC SURFACE BINDING PROTEIN"/>
    <property type="match status" value="1"/>
</dbReference>
<name>A0A2J5HRU9_9EURO</name>
<evidence type="ECO:0008006" key="3">
    <source>
        <dbReference type="Google" id="ProtNLM"/>
    </source>
</evidence>
<dbReference type="PANTHER" id="PTHR38123">
    <property type="entry name" value="CELL WALL SERINE-THREONINE-RICH GALACTOMANNOPROTEIN MP1 (AFU_ORTHOLOGUE AFUA_4G03240)"/>
    <property type="match status" value="1"/>
</dbReference>
<evidence type="ECO:0000313" key="1">
    <source>
        <dbReference type="EMBL" id="PLN79963.1"/>
    </source>
</evidence>
<gene>
    <name evidence="1" type="ORF">BDW42DRAFT_171908</name>
</gene>
<dbReference type="OrthoDB" id="4492297at2759"/>
<accession>A0A2J5HRU9</accession>
<dbReference type="InterPro" id="IPR021054">
    <property type="entry name" value="Cell_wall_mannoprotein_1"/>
</dbReference>
<dbReference type="EMBL" id="KZ559553">
    <property type="protein sequence ID" value="PLN79963.1"/>
    <property type="molecule type" value="Genomic_DNA"/>
</dbReference>
<proteinExistence type="predicted"/>
<keyword evidence="2" id="KW-1185">Reference proteome</keyword>
<sequence length="200" mass="21785">MFGKNKLAVAIMMLAMLVSSSAFLLAAPLFLTSTLAGAALASSDPVDPFSTLLDDLAQAANNYVLFKHAVDSFHGDLNSIRRLAEVGLIVEQSVSNSTATAKACRKLNVTESTQVMTALAKPYPTFMADLMGNITAQKPYVDEHRMNSQVVDYLRRMFRASDQLPLALERIVVPSDARVIDQGRLWCSGLIGDAIDEFEK</sequence>
<organism evidence="1 2">
    <name type="scientific">Aspergillus taichungensis</name>
    <dbReference type="NCBI Taxonomy" id="482145"/>
    <lineage>
        <taxon>Eukaryota</taxon>
        <taxon>Fungi</taxon>
        <taxon>Dikarya</taxon>
        <taxon>Ascomycota</taxon>
        <taxon>Pezizomycotina</taxon>
        <taxon>Eurotiomycetes</taxon>
        <taxon>Eurotiomycetidae</taxon>
        <taxon>Eurotiales</taxon>
        <taxon>Aspergillaceae</taxon>
        <taxon>Aspergillus</taxon>
        <taxon>Aspergillus subgen. Circumdati</taxon>
    </lineage>
</organism>